<sequence>MFRTILEKRNCKVKPLQDRTVMKI</sequence>
<accession>A0A382M7W6</accession>
<protein>
    <submittedName>
        <fullName evidence="1">Uncharacterized protein</fullName>
    </submittedName>
</protein>
<organism evidence="1">
    <name type="scientific">marine metagenome</name>
    <dbReference type="NCBI Taxonomy" id="408172"/>
    <lineage>
        <taxon>unclassified sequences</taxon>
        <taxon>metagenomes</taxon>
        <taxon>ecological metagenomes</taxon>
    </lineage>
</organism>
<name>A0A382M7W6_9ZZZZ</name>
<proteinExistence type="predicted"/>
<reference evidence="1" key="1">
    <citation type="submission" date="2018-05" db="EMBL/GenBank/DDBJ databases">
        <authorList>
            <person name="Lanie J.A."/>
            <person name="Ng W.-L."/>
            <person name="Kazmierczak K.M."/>
            <person name="Andrzejewski T.M."/>
            <person name="Davidsen T.M."/>
            <person name="Wayne K.J."/>
            <person name="Tettelin H."/>
            <person name="Glass J.I."/>
            <person name="Rusch D."/>
            <person name="Podicherti R."/>
            <person name="Tsui H.-C.T."/>
            <person name="Winkler M.E."/>
        </authorList>
    </citation>
    <scope>NUCLEOTIDE SEQUENCE</scope>
</reference>
<dbReference type="EMBL" id="UINC01090929">
    <property type="protein sequence ID" value="SVC43291.1"/>
    <property type="molecule type" value="Genomic_DNA"/>
</dbReference>
<evidence type="ECO:0000313" key="1">
    <source>
        <dbReference type="EMBL" id="SVC43291.1"/>
    </source>
</evidence>
<feature type="non-terminal residue" evidence="1">
    <location>
        <position position="24"/>
    </location>
</feature>
<dbReference type="AlphaFoldDB" id="A0A382M7W6"/>
<gene>
    <name evidence="1" type="ORF">METZ01_LOCUS296145</name>
</gene>